<feature type="domain" description="Aromatic amino acid beta-eliminating lyase/threonine aldolase" evidence="5">
    <location>
        <begin position="73"/>
        <end position="351"/>
    </location>
</feature>
<dbReference type="GO" id="GO:0005829">
    <property type="term" value="C:cytosol"/>
    <property type="evidence" value="ECO:0007669"/>
    <property type="project" value="TreeGrafter"/>
</dbReference>
<dbReference type="Gene3D" id="3.40.640.10">
    <property type="entry name" value="Type I PLP-dependent aspartate aminotransferase-like (Major domain)"/>
    <property type="match status" value="1"/>
</dbReference>
<evidence type="ECO:0000259" key="5">
    <source>
        <dbReference type="Pfam" id="PF01212"/>
    </source>
</evidence>
<dbReference type="AlphaFoldDB" id="A0A2G8S783"/>
<dbReference type="STRING" id="1077348.A0A2G8S783"/>
<evidence type="ECO:0000256" key="1">
    <source>
        <dbReference type="ARBA" id="ARBA00001933"/>
    </source>
</evidence>
<keyword evidence="4" id="KW-0456">Lyase</keyword>
<dbReference type="InterPro" id="IPR015422">
    <property type="entry name" value="PyrdxlP-dep_Trfase_small"/>
</dbReference>
<dbReference type="GO" id="GO:0006567">
    <property type="term" value="P:L-threonine catabolic process"/>
    <property type="evidence" value="ECO:0007669"/>
    <property type="project" value="TreeGrafter"/>
</dbReference>
<keyword evidence="7" id="KW-1185">Reference proteome</keyword>
<evidence type="ECO:0000256" key="4">
    <source>
        <dbReference type="ARBA" id="ARBA00023239"/>
    </source>
</evidence>
<comment type="caution">
    <text evidence="6">The sequence shown here is derived from an EMBL/GenBank/DDBJ whole genome shotgun (WGS) entry which is preliminary data.</text>
</comment>
<dbReference type="InterPro" id="IPR015424">
    <property type="entry name" value="PyrdxlP-dep_Trfase"/>
</dbReference>
<dbReference type="Proteomes" id="UP000230002">
    <property type="component" value="Unassembled WGS sequence"/>
</dbReference>
<evidence type="ECO:0000313" key="6">
    <source>
        <dbReference type="EMBL" id="PIL29587.1"/>
    </source>
</evidence>
<gene>
    <name evidence="6" type="ORF">GSI_08223</name>
</gene>
<dbReference type="PANTHER" id="PTHR48097">
    <property type="entry name" value="L-THREONINE ALDOLASE-RELATED"/>
    <property type="match status" value="1"/>
</dbReference>
<dbReference type="PANTHER" id="PTHR48097:SF9">
    <property type="entry name" value="L-THREONINE ALDOLASE"/>
    <property type="match status" value="1"/>
</dbReference>
<dbReference type="Pfam" id="PF01212">
    <property type="entry name" value="Beta_elim_lyase"/>
    <property type="match status" value="1"/>
</dbReference>
<dbReference type="OrthoDB" id="10261951at2759"/>
<evidence type="ECO:0000313" key="7">
    <source>
        <dbReference type="Proteomes" id="UP000230002"/>
    </source>
</evidence>
<proteinExistence type="inferred from homology"/>
<dbReference type="FunFam" id="3.40.640.10:FF:000030">
    <property type="entry name" value="Low-specificity L-threonine aldolase"/>
    <property type="match status" value="1"/>
</dbReference>
<organism evidence="6 7">
    <name type="scientific">Ganoderma sinense ZZ0214-1</name>
    <dbReference type="NCBI Taxonomy" id="1077348"/>
    <lineage>
        <taxon>Eukaryota</taxon>
        <taxon>Fungi</taxon>
        <taxon>Dikarya</taxon>
        <taxon>Basidiomycota</taxon>
        <taxon>Agaricomycotina</taxon>
        <taxon>Agaricomycetes</taxon>
        <taxon>Polyporales</taxon>
        <taxon>Polyporaceae</taxon>
        <taxon>Ganoderma</taxon>
    </lineage>
</organism>
<protein>
    <recommendedName>
        <fullName evidence="5">Aromatic amino acid beta-eliminating lyase/threonine aldolase domain-containing protein</fullName>
    </recommendedName>
</protein>
<dbReference type="GO" id="GO:0008732">
    <property type="term" value="F:L-allo-threonine aldolase activity"/>
    <property type="evidence" value="ECO:0007669"/>
    <property type="project" value="TreeGrafter"/>
</dbReference>
<dbReference type="GO" id="GO:0006545">
    <property type="term" value="P:glycine biosynthetic process"/>
    <property type="evidence" value="ECO:0007669"/>
    <property type="project" value="TreeGrafter"/>
</dbReference>
<dbReference type="EMBL" id="AYKW01000020">
    <property type="protein sequence ID" value="PIL29587.1"/>
    <property type="molecule type" value="Genomic_DNA"/>
</dbReference>
<accession>A0A2G8S783</accession>
<name>A0A2G8S783_9APHY</name>
<reference evidence="6 7" key="1">
    <citation type="journal article" date="2015" name="Sci. Rep.">
        <title>Chromosome-level genome map provides insights into diverse defense mechanisms in the medicinal fungus Ganoderma sinense.</title>
        <authorList>
            <person name="Zhu Y."/>
            <person name="Xu J."/>
            <person name="Sun C."/>
            <person name="Zhou S."/>
            <person name="Xu H."/>
            <person name="Nelson D.R."/>
            <person name="Qian J."/>
            <person name="Song J."/>
            <person name="Luo H."/>
            <person name="Xiang L."/>
            <person name="Li Y."/>
            <person name="Xu Z."/>
            <person name="Ji A."/>
            <person name="Wang L."/>
            <person name="Lu S."/>
            <person name="Hayward A."/>
            <person name="Sun W."/>
            <person name="Li X."/>
            <person name="Schwartz D.C."/>
            <person name="Wang Y."/>
            <person name="Chen S."/>
        </authorList>
    </citation>
    <scope>NUCLEOTIDE SEQUENCE [LARGE SCALE GENOMIC DNA]</scope>
    <source>
        <strain evidence="6 7">ZZ0214-1</strain>
    </source>
</reference>
<evidence type="ECO:0000256" key="3">
    <source>
        <dbReference type="ARBA" id="ARBA00022898"/>
    </source>
</evidence>
<dbReference type="InterPro" id="IPR023603">
    <property type="entry name" value="Low_specificity_L-TA-like"/>
</dbReference>
<sequence length="436" mass="47590">MLHPTRSLFRLPLVPQLTFRLQSATCPRRIQAMATAHLDAARAQIAEQVKFDILTATQEDDNKKGFVAITRAFISDTITVPTPEMFVYAAKASLGDDVYHEPSTIALETHVANITGKEAALFVPSGTMSNQVALRTHLQQPPYAVLCDHRSHIVRYEAGGLAFHSGAHAQMVIPSNGHHLTLEDVQDNVVLGQEIHSAPTAIISLENTLNGTILPQDEIVRISEFAHANNIKLHLDGARIWHVAAETGTPLNELLAPFDTVSLCFSKGLGAPIGSCLVGPKDFIKKARWFRKLFGGGMRQTGFMAASAAYALTHNFSLLPGVHDLTRKLESGLQEIGVEITSAAETCMVFFDPSPIGVTYEEIIERASQLPEPISVGGSRLVVHIQTSPQAVEDLLGVIRKLAEEKKAAGFVAPERTVYPNGRPYSSVYVKRRRVQ</sequence>
<dbReference type="InterPro" id="IPR001597">
    <property type="entry name" value="ArAA_b-elim_lyase/Thr_aldolase"/>
</dbReference>
<dbReference type="InterPro" id="IPR015421">
    <property type="entry name" value="PyrdxlP-dep_Trfase_major"/>
</dbReference>
<comment type="similarity">
    <text evidence="2">Belongs to the threonine aldolase family.</text>
</comment>
<comment type="cofactor">
    <cofactor evidence="1">
        <name>pyridoxal 5'-phosphate</name>
        <dbReference type="ChEBI" id="CHEBI:597326"/>
    </cofactor>
</comment>
<keyword evidence="3" id="KW-0663">Pyridoxal phosphate</keyword>
<dbReference type="NCBIfam" id="NF041359">
    <property type="entry name" value="GntG_guanitoxin"/>
    <property type="match status" value="1"/>
</dbReference>
<evidence type="ECO:0000256" key="2">
    <source>
        <dbReference type="ARBA" id="ARBA00006966"/>
    </source>
</evidence>
<dbReference type="SUPFAM" id="SSF53383">
    <property type="entry name" value="PLP-dependent transferases"/>
    <property type="match status" value="1"/>
</dbReference>
<dbReference type="Gene3D" id="3.90.1150.10">
    <property type="entry name" value="Aspartate Aminotransferase, domain 1"/>
    <property type="match status" value="1"/>
</dbReference>